<name>A0A0D8FUC9_9ACTN</name>
<sequence>MSAVPEWCSYWYQVRTFVKKVLASSMDSKHSRSRGGRGARLSHQTGREPLESSGSGLAAAMCWLIFVAELASPYNCPFAHGLCSGAITAGRPLHHYQATVRLSASHPVLSPSAFSLNLPHYPNTSLLLPGVLVHRRGNITVTRVFWLQSVQRLVVGLGLE</sequence>
<gene>
    <name evidence="2" type="ORF">FEAC_24170</name>
</gene>
<dbReference type="AlphaFoldDB" id="A0A0D8FUC9"/>
<protein>
    <submittedName>
        <fullName evidence="2">Uncharacterized protein</fullName>
    </submittedName>
</protein>
<reference evidence="2 3" key="1">
    <citation type="submission" date="2015-01" db="EMBL/GenBank/DDBJ databases">
        <title>Draft genome of the acidophilic iron oxidizer Ferrimicrobium acidiphilum strain T23.</title>
        <authorList>
            <person name="Poehlein A."/>
            <person name="Eisen S."/>
            <person name="Schloemann M."/>
            <person name="Johnson B.D."/>
            <person name="Daniel R."/>
            <person name="Muehling M."/>
        </authorList>
    </citation>
    <scope>NUCLEOTIDE SEQUENCE [LARGE SCALE GENOMIC DNA]</scope>
    <source>
        <strain evidence="2 3">T23</strain>
    </source>
</reference>
<dbReference type="Proteomes" id="UP000032336">
    <property type="component" value="Unassembled WGS sequence"/>
</dbReference>
<dbReference type="STRING" id="1121877.FEAC_24170"/>
<accession>A0A0D8FUC9</accession>
<evidence type="ECO:0000313" key="2">
    <source>
        <dbReference type="EMBL" id="KJE75857.1"/>
    </source>
</evidence>
<dbReference type="EMBL" id="JXUW01000027">
    <property type="protein sequence ID" value="KJE75857.1"/>
    <property type="molecule type" value="Genomic_DNA"/>
</dbReference>
<evidence type="ECO:0000256" key="1">
    <source>
        <dbReference type="SAM" id="MobiDB-lite"/>
    </source>
</evidence>
<evidence type="ECO:0000313" key="3">
    <source>
        <dbReference type="Proteomes" id="UP000032336"/>
    </source>
</evidence>
<feature type="region of interest" description="Disordered" evidence="1">
    <location>
        <begin position="28"/>
        <end position="52"/>
    </location>
</feature>
<comment type="caution">
    <text evidence="2">The sequence shown here is derived from an EMBL/GenBank/DDBJ whole genome shotgun (WGS) entry which is preliminary data.</text>
</comment>
<proteinExistence type="predicted"/>
<organism evidence="2 3">
    <name type="scientific">Ferrimicrobium acidiphilum DSM 19497</name>
    <dbReference type="NCBI Taxonomy" id="1121877"/>
    <lineage>
        <taxon>Bacteria</taxon>
        <taxon>Bacillati</taxon>
        <taxon>Actinomycetota</taxon>
        <taxon>Acidimicrobiia</taxon>
        <taxon>Acidimicrobiales</taxon>
        <taxon>Acidimicrobiaceae</taxon>
        <taxon>Ferrimicrobium</taxon>
    </lineage>
</organism>
<keyword evidence="3" id="KW-1185">Reference proteome</keyword>